<proteinExistence type="predicted"/>
<sequence>MPLPQITYSILEHFTNHQPATEDAWYGPWNTILTMLFPAADGFVVTPQRRIPGDNESTIPDFVIEVVKTIIGPPPSVTFRTVLIVEVKNSQHWPFGIPALDRQLSRQTDAAFAGTAVAKVYWIGSIGPHWRYGVKQDDGQQPQSLTGWHDVIHDEGSWQDLEELARLVRDM</sequence>
<name>A0ABR3JI96_9AGAR</name>
<dbReference type="EMBL" id="JASNQZ010000006">
    <property type="protein sequence ID" value="KAL0955344.1"/>
    <property type="molecule type" value="Genomic_DNA"/>
</dbReference>
<organism evidence="1 2">
    <name type="scientific">Hohenbuehelia grisea</name>
    <dbReference type="NCBI Taxonomy" id="104357"/>
    <lineage>
        <taxon>Eukaryota</taxon>
        <taxon>Fungi</taxon>
        <taxon>Dikarya</taxon>
        <taxon>Basidiomycota</taxon>
        <taxon>Agaricomycotina</taxon>
        <taxon>Agaricomycetes</taxon>
        <taxon>Agaricomycetidae</taxon>
        <taxon>Agaricales</taxon>
        <taxon>Pleurotineae</taxon>
        <taxon>Pleurotaceae</taxon>
        <taxon>Hohenbuehelia</taxon>
    </lineage>
</organism>
<comment type="caution">
    <text evidence="1">The sequence shown here is derived from an EMBL/GenBank/DDBJ whole genome shotgun (WGS) entry which is preliminary data.</text>
</comment>
<dbReference type="Proteomes" id="UP001556367">
    <property type="component" value="Unassembled WGS sequence"/>
</dbReference>
<reference evidence="2" key="1">
    <citation type="submission" date="2024-06" db="EMBL/GenBank/DDBJ databases">
        <title>Multi-omics analyses provide insights into the biosynthesis of the anticancer antibiotic pleurotin in Hohenbuehelia grisea.</title>
        <authorList>
            <person name="Weaver J.A."/>
            <person name="Alberti F."/>
        </authorList>
    </citation>
    <scope>NUCLEOTIDE SEQUENCE [LARGE SCALE GENOMIC DNA]</scope>
    <source>
        <strain evidence="2">T-177</strain>
    </source>
</reference>
<gene>
    <name evidence="1" type="ORF">HGRIS_001593</name>
</gene>
<keyword evidence="2" id="KW-1185">Reference proteome</keyword>
<evidence type="ECO:0000313" key="1">
    <source>
        <dbReference type="EMBL" id="KAL0955344.1"/>
    </source>
</evidence>
<evidence type="ECO:0000313" key="2">
    <source>
        <dbReference type="Proteomes" id="UP001556367"/>
    </source>
</evidence>
<accession>A0ABR3JI96</accession>
<protein>
    <submittedName>
        <fullName evidence="1">Uncharacterized protein</fullName>
    </submittedName>
</protein>